<dbReference type="Pfam" id="PF00589">
    <property type="entry name" value="Phage_integrase"/>
    <property type="match status" value="1"/>
</dbReference>
<dbReference type="InterPro" id="IPR013762">
    <property type="entry name" value="Integrase-like_cat_sf"/>
</dbReference>
<sequence>MSNVANAIAPANAIPQKSFSLKEQSPVLAANERAALEVLRVHFASHGRQWPTASRKALARLLCPLHELLERIPAAQAPRNSVIHLVIVEMQYRGIAYWGWTSDDWLDVLCSSEAAFRSRYGGNGNCRQYVIAVAYLLCGFDRIPEIGRFFPYRLAIKVFGREAVEHANRQVFDEMSKVGFRSVHRPSVSNALYTALLIQRSPRIDDLTLHTLQQVARTGAAFIRSGVATLSRTLVRLKLLTHGLDHRVNDRRRPADEYRATDGIPDEWLQWCERWRATAVRAASSITGDYYALLKCGRWLAEIHPEINSPADWTRATALEYVATVARMTIGRWSNPGGMYLKQRGDPLKPAAKASHLRSVRSFFRDLQEWEWIPQRFDPVRALGLPRAVGVLIGPQPRIVADGAWAKLMWAGLNLSEEDLKPTPSRQGCADQPTRYPITMIRALAVLWLFAGLRRDESLRLQIGCIRWQPGPNDVAASPTCFLDVPVNKTSTAFTKPIDAVVGHAVEAWERERLPHPSMTDAKTGSVVDYLFVHRGRRVAGAYLNRALIPLLCRKAGIPLEDARGRITSHRARATIASQLFNAREPLGIFELQAWLGHASPQSTQHYVTVTPTKLAGSIERAGYFERNLRTIAVLVDQDAVRSGAAARGEPWRFYDLGHGLCTYDFFDQCPHRMACAKCSFYLPKDSAKAQALEAGANLTRMLQEIPLQDTERAAVEDGIEAMEKLVDSLSHTITPDGRTPNAIKKTQRP</sequence>
<dbReference type="PROSITE" id="PS51898">
    <property type="entry name" value="TYR_RECOMBINASE"/>
    <property type="match status" value="1"/>
</dbReference>
<dbReference type="RefSeq" id="WP_231045064.1">
    <property type="nucleotide sequence ID" value="NZ_CP106883.1"/>
</dbReference>
<keyword evidence="4" id="KW-0614">Plasmid</keyword>
<evidence type="ECO:0000313" key="5">
    <source>
        <dbReference type="Proteomes" id="UP001162800"/>
    </source>
</evidence>
<dbReference type="InterPro" id="IPR002104">
    <property type="entry name" value="Integrase_catalytic"/>
</dbReference>
<reference evidence="4" key="1">
    <citation type="submission" date="2022-09" db="EMBL/GenBank/DDBJ databases">
        <title>The complete genome of Acidovorax sp. 5MLIR.</title>
        <authorList>
            <person name="Liu L."/>
            <person name="Yue J."/>
            <person name="Yang F."/>
            <person name="Yuan J."/>
            <person name="Li L."/>
        </authorList>
    </citation>
    <scope>NUCLEOTIDE SEQUENCE</scope>
    <source>
        <strain evidence="4">5MLIR</strain>
        <plasmid evidence="4">unnamed2</plasmid>
    </source>
</reference>
<feature type="domain" description="Tyr recombinase" evidence="2">
    <location>
        <begin position="419"/>
        <end position="620"/>
    </location>
</feature>
<organism evidence="4 5">
    <name type="scientific">Comamonas endophytica</name>
    <dbReference type="NCBI Taxonomy" id="2949090"/>
    <lineage>
        <taxon>Bacteria</taxon>
        <taxon>Pseudomonadati</taxon>
        <taxon>Pseudomonadota</taxon>
        <taxon>Betaproteobacteria</taxon>
        <taxon>Burkholderiales</taxon>
        <taxon>Comamonadaceae</taxon>
        <taxon>Comamonas</taxon>
    </lineage>
</organism>
<name>A0ABY6GGP8_9BURK</name>
<evidence type="ECO:0000313" key="4">
    <source>
        <dbReference type="EMBL" id="UYG54023.1"/>
    </source>
</evidence>
<dbReference type="EMBL" id="CP106883">
    <property type="protein sequence ID" value="UYG53985.1"/>
    <property type="molecule type" value="Genomic_DNA"/>
</dbReference>
<accession>A0ABY6GGP8</accession>
<dbReference type="SUPFAM" id="SSF56349">
    <property type="entry name" value="DNA breaking-rejoining enzymes"/>
    <property type="match status" value="1"/>
</dbReference>
<dbReference type="InterPro" id="IPR011010">
    <property type="entry name" value="DNA_brk_join_enz"/>
</dbReference>
<evidence type="ECO:0000313" key="3">
    <source>
        <dbReference type="EMBL" id="UYG53985.1"/>
    </source>
</evidence>
<dbReference type="Gene3D" id="1.10.443.10">
    <property type="entry name" value="Intergrase catalytic core"/>
    <property type="match status" value="1"/>
</dbReference>
<evidence type="ECO:0000256" key="1">
    <source>
        <dbReference type="ARBA" id="ARBA00023172"/>
    </source>
</evidence>
<gene>
    <name evidence="4" type="ORF">M9799_20060</name>
    <name evidence="3" type="ORF">M9799_20500</name>
</gene>
<protein>
    <submittedName>
        <fullName evidence="4">Tyrosine-type recombinase/integrase</fullName>
    </submittedName>
</protein>
<dbReference type="EMBL" id="CP106883">
    <property type="protein sequence ID" value="UYG54023.1"/>
    <property type="molecule type" value="Genomic_DNA"/>
</dbReference>
<keyword evidence="5" id="KW-1185">Reference proteome</keyword>
<dbReference type="Proteomes" id="UP001162800">
    <property type="component" value="Plasmid unnamed2"/>
</dbReference>
<geneLocation type="plasmid" evidence="4 5">
    <name>unnamed2</name>
</geneLocation>
<proteinExistence type="predicted"/>
<evidence type="ECO:0000259" key="2">
    <source>
        <dbReference type="PROSITE" id="PS51898"/>
    </source>
</evidence>
<keyword evidence="1" id="KW-0233">DNA recombination</keyword>